<dbReference type="EMBL" id="CP035807">
    <property type="protein sequence ID" value="QEN04098.1"/>
    <property type="molecule type" value="Genomic_DNA"/>
</dbReference>
<keyword evidence="2" id="KW-1003">Cell membrane</keyword>
<dbReference type="PRINTS" id="PR00260">
    <property type="entry name" value="CHEMTRNSDUCR"/>
</dbReference>
<dbReference type="PROSITE" id="PS50111">
    <property type="entry name" value="CHEMOTAXIS_TRANSDUC_2"/>
    <property type="match status" value="1"/>
</dbReference>
<sequence>MKSIKTKLILAFSLSVIIPMSIVSIISSFNLLGTIKPLYNGIVKRELKQIDDYFTLYFESMQDSIQFLSENPIIIDNSENLTIYKNSKVNLSMNPDNWSNGERFIYSQLKIFIDNHPKYSGIELGTKYGGYIRYPLSDRKAGYNPPDRGWYKTALTDPKKVIITDAAPSSDGNSVDLSIVKAVNINSEVVGVLSLKVSLNDLASVIDNSKVGEDGFVLLVEGENTVLADPLHRDNNFKKLSDIDVYRDLYESNYENDQVFIDNKETTAFVYKSKVLNYTFIGFLHNDEIMEPFYNFLRVLLIFAIILVIVFNLIGYFMANSISSPIKFIASILNDISKGEGDLTREIRVTSKDELSEMSNSFNAFTGTMNSMILSIKNSSIDLEKIGETLSSNMEETSAAITEITANIESTKGQINTQETKVSSTSSAVEEITQNIESLNRMVDNQVQAVNDSSESINHMVNNIGHVNSNIDILNRLFKELVDSSESGKIKIANVYDRAIEISEQSSSLLETNKIIADISEQTNLLAMNAAIEAAHAGEAGKGFAVVADEIRKLAETSSRQSGNISNNLQGITGVIQSVVEASKDAEEGFSLVSRLIERINSLEGEIKESMGDQLKESTQVTNALEKITNLTNGVKEGSEEMRSGNEQILSDVSDLSEISTTILQSIQEISVGNNQINSAVAEVVELSFKNKETISKIHRDVSKFKLKE</sequence>
<dbReference type="InterPro" id="IPR004089">
    <property type="entry name" value="MCPsignal_dom"/>
</dbReference>
<evidence type="ECO:0000259" key="12">
    <source>
        <dbReference type="PROSITE" id="PS50885"/>
    </source>
</evidence>
<feature type="domain" description="Methyl-accepting transducer" evidence="11">
    <location>
        <begin position="421"/>
        <end position="643"/>
    </location>
</feature>
<comment type="similarity">
    <text evidence="8">Belongs to the methyl-accepting chemotaxis (MCP) protein family.</text>
</comment>
<dbReference type="Pfam" id="PF00672">
    <property type="entry name" value="HAMP"/>
    <property type="match status" value="1"/>
</dbReference>
<reference evidence="13 14" key="1">
    <citation type="submission" date="2019-02" db="EMBL/GenBank/DDBJ databases">
        <authorList>
            <person name="Fomenkov A."/>
            <person name="Dubinina G."/>
            <person name="Grabovich M."/>
            <person name="Vincze T."/>
            <person name="Roberts R.J."/>
        </authorList>
    </citation>
    <scope>NUCLEOTIDE SEQUENCE [LARGE SCALE GENOMIC DNA]</scope>
    <source>
        <strain evidence="13 14">P</strain>
    </source>
</reference>
<evidence type="ECO:0000256" key="5">
    <source>
        <dbReference type="ARBA" id="ARBA00022989"/>
    </source>
</evidence>
<keyword evidence="6 10" id="KW-0472">Membrane</keyword>
<dbReference type="GO" id="GO:0006935">
    <property type="term" value="P:chemotaxis"/>
    <property type="evidence" value="ECO:0007669"/>
    <property type="project" value="UniProtKB-KW"/>
</dbReference>
<evidence type="ECO:0000256" key="7">
    <source>
        <dbReference type="ARBA" id="ARBA00023224"/>
    </source>
</evidence>
<comment type="subcellular location">
    <subcellularLocation>
        <location evidence="1">Cell membrane</location>
        <topology evidence="1">Multi-pass membrane protein</topology>
    </subcellularLocation>
</comment>
<accession>A0A5C1Q9S9</accession>
<feature type="transmembrane region" description="Helical" evidence="10">
    <location>
        <begin position="296"/>
        <end position="319"/>
    </location>
</feature>
<dbReference type="PROSITE" id="PS50885">
    <property type="entry name" value="HAMP"/>
    <property type="match status" value="1"/>
</dbReference>
<dbReference type="PANTHER" id="PTHR32089">
    <property type="entry name" value="METHYL-ACCEPTING CHEMOTAXIS PROTEIN MCPB"/>
    <property type="match status" value="1"/>
</dbReference>
<dbReference type="KEGG" id="sper:EW093_05080"/>
<evidence type="ECO:0000313" key="14">
    <source>
        <dbReference type="Proteomes" id="UP000323824"/>
    </source>
</evidence>
<evidence type="ECO:0000256" key="1">
    <source>
        <dbReference type="ARBA" id="ARBA00004651"/>
    </source>
</evidence>
<organism evidence="13 14">
    <name type="scientific">Thiospirochaeta perfilievii</name>
    <dbReference type="NCBI Taxonomy" id="252967"/>
    <lineage>
        <taxon>Bacteria</taxon>
        <taxon>Pseudomonadati</taxon>
        <taxon>Spirochaetota</taxon>
        <taxon>Spirochaetia</taxon>
        <taxon>Spirochaetales</taxon>
        <taxon>Spirochaetaceae</taxon>
        <taxon>Thiospirochaeta</taxon>
    </lineage>
</organism>
<dbReference type="SMART" id="SM00283">
    <property type="entry name" value="MA"/>
    <property type="match status" value="1"/>
</dbReference>
<dbReference type="InterPro" id="IPR004090">
    <property type="entry name" value="Chemotax_Me-accpt_rcpt"/>
</dbReference>
<gene>
    <name evidence="13" type="ORF">EW093_05080</name>
</gene>
<dbReference type="Proteomes" id="UP000323824">
    <property type="component" value="Chromosome"/>
</dbReference>
<dbReference type="OrthoDB" id="243053at2"/>
<evidence type="ECO:0000256" key="6">
    <source>
        <dbReference type="ARBA" id="ARBA00023136"/>
    </source>
</evidence>
<dbReference type="Gene3D" id="6.10.340.10">
    <property type="match status" value="1"/>
</dbReference>
<dbReference type="GO" id="GO:0007165">
    <property type="term" value="P:signal transduction"/>
    <property type="evidence" value="ECO:0007669"/>
    <property type="project" value="UniProtKB-KW"/>
</dbReference>
<dbReference type="SMART" id="SM00304">
    <property type="entry name" value="HAMP"/>
    <property type="match status" value="1"/>
</dbReference>
<dbReference type="RefSeq" id="WP_149567355.1">
    <property type="nucleotide sequence ID" value="NZ_CP035807.1"/>
</dbReference>
<keyword evidence="14" id="KW-1185">Reference proteome</keyword>
<evidence type="ECO:0000256" key="9">
    <source>
        <dbReference type="PROSITE-ProRule" id="PRU00284"/>
    </source>
</evidence>
<evidence type="ECO:0000259" key="11">
    <source>
        <dbReference type="PROSITE" id="PS50111"/>
    </source>
</evidence>
<feature type="domain" description="HAMP" evidence="12">
    <location>
        <begin position="320"/>
        <end position="374"/>
    </location>
</feature>
<dbReference type="Pfam" id="PF02743">
    <property type="entry name" value="dCache_1"/>
    <property type="match status" value="1"/>
</dbReference>
<dbReference type="Pfam" id="PF00015">
    <property type="entry name" value="MCPsignal"/>
    <property type="match status" value="1"/>
</dbReference>
<dbReference type="GO" id="GO:0005886">
    <property type="term" value="C:plasma membrane"/>
    <property type="evidence" value="ECO:0007669"/>
    <property type="project" value="UniProtKB-SubCell"/>
</dbReference>
<evidence type="ECO:0000256" key="2">
    <source>
        <dbReference type="ARBA" id="ARBA00022475"/>
    </source>
</evidence>
<evidence type="ECO:0000256" key="10">
    <source>
        <dbReference type="SAM" id="Phobius"/>
    </source>
</evidence>
<dbReference type="Gene3D" id="1.10.287.950">
    <property type="entry name" value="Methyl-accepting chemotaxis protein"/>
    <property type="match status" value="1"/>
</dbReference>
<name>A0A5C1Q9S9_9SPIO</name>
<dbReference type="SUPFAM" id="SSF58104">
    <property type="entry name" value="Methyl-accepting chemotaxis protein (MCP) signaling domain"/>
    <property type="match status" value="2"/>
</dbReference>
<evidence type="ECO:0000256" key="8">
    <source>
        <dbReference type="ARBA" id="ARBA00029447"/>
    </source>
</evidence>
<keyword evidence="3" id="KW-0145">Chemotaxis</keyword>
<dbReference type="PANTHER" id="PTHR32089:SF112">
    <property type="entry name" value="LYSOZYME-LIKE PROTEIN-RELATED"/>
    <property type="match status" value="1"/>
</dbReference>
<evidence type="ECO:0000256" key="4">
    <source>
        <dbReference type="ARBA" id="ARBA00022692"/>
    </source>
</evidence>
<dbReference type="CDD" id="cd06225">
    <property type="entry name" value="HAMP"/>
    <property type="match status" value="1"/>
</dbReference>
<reference evidence="13 14" key="2">
    <citation type="submission" date="2019-09" db="EMBL/GenBank/DDBJ databases">
        <title>Complete Genome Sequence and Methylome Analysis of free living Spirochaetas.</title>
        <authorList>
            <person name="Leshcheva N."/>
            <person name="Mikheeva N."/>
        </authorList>
    </citation>
    <scope>NUCLEOTIDE SEQUENCE [LARGE SCALE GENOMIC DNA]</scope>
    <source>
        <strain evidence="13 14">P</strain>
    </source>
</reference>
<dbReference type="InterPro" id="IPR033479">
    <property type="entry name" value="dCache_1"/>
</dbReference>
<protein>
    <submittedName>
        <fullName evidence="13">Methyl-accepting chemotaxis protein</fullName>
    </submittedName>
</protein>
<evidence type="ECO:0000313" key="13">
    <source>
        <dbReference type="EMBL" id="QEN04098.1"/>
    </source>
</evidence>
<keyword evidence="7 9" id="KW-0807">Transducer</keyword>
<evidence type="ECO:0000256" key="3">
    <source>
        <dbReference type="ARBA" id="ARBA00022500"/>
    </source>
</evidence>
<proteinExistence type="inferred from homology"/>
<dbReference type="GO" id="GO:0004888">
    <property type="term" value="F:transmembrane signaling receptor activity"/>
    <property type="evidence" value="ECO:0007669"/>
    <property type="project" value="InterPro"/>
</dbReference>
<dbReference type="AlphaFoldDB" id="A0A5C1Q9S9"/>
<keyword evidence="5 10" id="KW-1133">Transmembrane helix</keyword>
<dbReference type="Gene3D" id="3.30.450.20">
    <property type="entry name" value="PAS domain"/>
    <property type="match status" value="2"/>
</dbReference>
<dbReference type="InterPro" id="IPR003660">
    <property type="entry name" value="HAMP_dom"/>
</dbReference>
<keyword evidence="4 10" id="KW-0812">Transmembrane</keyword>